<accession>A0A0B7AJG2</accession>
<feature type="non-terminal residue" evidence="1">
    <location>
        <position position="85"/>
    </location>
</feature>
<evidence type="ECO:0000313" key="1">
    <source>
        <dbReference type="EMBL" id="CEK80737.1"/>
    </source>
</evidence>
<protein>
    <submittedName>
        <fullName evidence="1">Uncharacterized protein</fullName>
    </submittedName>
</protein>
<name>A0A0B7AJG2_9EUPU</name>
<gene>
    <name evidence="1" type="primary">ORF122459</name>
</gene>
<dbReference type="AlphaFoldDB" id="A0A0B7AJG2"/>
<reference evidence="1" key="1">
    <citation type="submission" date="2014-12" db="EMBL/GenBank/DDBJ databases">
        <title>Insight into the proteome of Arion vulgaris.</title>
        <authorList>
            <person name="Aradska J."/>
            <person name="Bulat T."/>
            <person name="Smidak R."/>
            <person name="Sarate P."/>
            <person name="Gangsoo J."/>
            <person name="Sialana F."/>
            <person name="Bilban M."/>
            <person name="Lubec G."/>
        </authorList>
    </citation>
    <scope>NUCLEOTIDE SEQUENCE</scope>
    <source>
        <tissue evidence="1">Skin</tissue>
    </source>
</reference>
<proteinExistence type="predicted"/>
<dbReference type="EMBL" id="HACG01033872">
    <property type="protein sequence ID" value="CEK80737.1"/>
    <property type="molecule type" value="Transcribed_RNA"/>
</dbReference>
<sequence>MEQEFGQICHPHSSFVHFKVCCYVICLSLGQTMVADLLYSSFRSPIGLLFFVDAITSVCRSTLTHKVRGFYPTLDFPHMRKGIDE</sequence>
<organism evidence="1">
    <name type="scientific">Arion vulgaris</name>
    <dbReference type="NCBI Taxonomy" id="1028688"/>
    <lineage>
        <taxon>Eukaryota</taxon>
        <taxon>Metazoa</taxon>
        <taxon>Spiralia</taxon>
        <taxon>Lophotrochozoa</taxon>
        <taxon>Mollusca</taxon>
        <taxon>Gastropoda</taxon>
        <taxon>Heterobranchia</taxon>
        <taxon>Euthyneura</taxon>
        <taxon>Panpulmonata</taxon>
        <taxon>Eupulmonata</taxon>
        <taxon>Stylommatophora</taxon>
        <taxon>Helicina</taxon>
        <taxon>Arionoidea</taxon>
        <taxon>Arionidae</taxon>
        <taxon>Arion</taxon>
    </lineage>
</organism>